<dbReference type="InterPro" id="IPR002397">
    <property type="entry name" value="Cyt_P450_B"/>
</dbReference>
<dbReference type="PROSITE" id="PS00086">
    <property type="entry name" value="CYTOCHROME_P450"/>
    <property type="match status" value="1"/>
</dbReference>
<evidence type="ECO:0000256" key="1">
    <source>
        <dbReference type="ARBA" id="ARBA00010617"/>
    </source>
</evidence>
<comment type="similarity">
    <text evidence="1 2">Belongs to the cytochrome P450 family.</text>
</comment>
<evidence type="ECO:0000313" key="3">
    <source>
        <dbReference type="EMBL" id="MCW3485291.1"/>
    </source>
</evidence>
<reference evidence="3 4" key="1">
    <citation type="submission" date="2022-10" db="EMBL/GenBank/DDBJ databases">
        <title>Chitinophaga nivalis PC15 sp. nov., isolated from Pyeongchang county, South Korea.</title>
        <authorList>
            <person name="Trinh H.N."/>
        </authorList>
    </citation>
    <scope>NUCLEOTIDE SEQUENCE [LARGE SCALE GENOMIC DNA]</scope>
    <source>
        <strain evidence="3 4">PC14</strain>
    </source>
</reference>
<dbReference type="PANTHER" id="PTHR46696:SF3">
    <property type="entry name" value="PULCHERRIMINIC ACID SYNTHASE"/>
    <property type="match status" value="1"/>
</dbReference>
<evidence type="ECO:0000313" key="4">
    <source>
        <dbReference type="Proteomes" id="UP001207742"/>
    </source>
</evidence>
<dbReference type="PRINTS" id="PR00359">
    <property type="entry name" value="BP450"/>
</dbReference>
<name>A0ABT3IMV0_9BACT</name>
<sequence>MQTINFFSEAYQENPYYYYQLMHEQQPLFFHEPTNSYVISLYEDVERAFKDPTFTSHNYSWQVEPLHGVTMIQMDGREHSRSRNVVVPSFRGKELMEQTLPCIKQNAASLLEHFNGRNVVELRDEFTNIFPIKVIVSMLGLPEEDIVYFHKWYNCFARHFENISNNETVLQAAKDARDEFQAYLSNIIDDRIGKQGNDLLTILCNAEIDGVQMDKRQIMGFCGLLLQAGGETTDKAIANMFRNLLSHPDQLALLQQDRSLMDRAITESLRCSPPAHMILRVTSEKVQLSSGEIPANATVVCMIAAANRDKSKFENPDEFNILRKELETKIAYTGASNMATFGYGRHFCVGAQLSKMEMQVAAEMLLDYMEELAFADDTIPKEIGIFSRYPQSLRVKFKARNSIN</sequence>
<dbReference type="Gene3D" id="1.10.630.10">
    <property type="entry name" value="Cytochrome P450"/>
    <property type="match status" value="1"/>
</dbReference>
<dbReference type="Proteomes" id="UP001207742">
    <property type="component" value="Unassembled WGS sequence"/>
</dbReference>
<keyword evidence="4" id="KW-1185">Reference proteome</keyword>
<dbReference type="Pfam" id="PF00067">
    <property type="entry name" value="p450"/>
    <property type="match status" value="1"/>
</dbReference>
<keyword evidence="2" id="KW-0479">Metal-binding</keyword>
<organism evidence="3 4">
    <name type="scientific">Chitinophaga nivalis</name>
    <dbReference type="NCBI Taxonomy" id="2991709"/>
    <lineage>
        <taxon>Bacteria</taxon>
        <taxon>Pseudomonadati</taxon>
        <taxon>Bacteroidota</taxon>
        <taxon>Chitinophagia</taxon>
        <taxon>Chitinophagales</taxon>
        <taxon>Chitinophagaceae</taxon>
        <taxon>Chitinophaga</taxon>
    </lineage>
</organism>
<keyword evidence="2" id="KW-0503">Monooxygenase</keyword>
<dbReference type="InterPro" id="IPR001128">
    <property type="entry name" value="Cyt_P450"/>
</dbReference>
<dbReference type="InterPro" id="IPR017972">
    <property type="entry name" value="Cyt_P450_CS"/>
</dbReference>
<dbReference type="RefSeq" id="WP_264731515.1">
    <property type="nucleotide sequence ID" value="NZ_JAPDNR010000001.1"/>
</dbReference>
<dbReference type="PANTHER" id="PTHR46696">
    <property type="entry name" value="P450, PUTATIVE (EUROFUNG)-RELATED"/>
    <property type="match status" value="1"/>
</dbReference>
<protein>
    <submittedName>
        <fullName evidence="3">Cytochrome P450</fullName>
    </submittedName>
</protein>
<evidence type="ECO:0000256" key="2">
    <source>
        <dbReference type="RuleBase" id="RU000461"/>
    </source>
</evidence>
<keyword evidence="2" id="KW-0349">Heme</keyword>
<accession>A0ABT3IMV0</accession>
<gene>
    <name evidence="3" type="ORF">OL497_15380</name>
</gene>
<dbReference type="SUPFAM" id="SSF48264">
    <property type="entry name" value="Cytochrome P450"/>
    <property type="match status" value="1"/>
</dbReference>
<keyword evidence="2" id="KW-0408">Iron</keyword>
<comment type="caution">
    <text evidence="3">The sequence shown here is derived from an EMBL/GenBank/DDBJ whole genome shotgun (WGS) entry which is preliminary data.</text>
</comment>
<keyword evidence="2" id="KW-0560">Oxidoreductase</keyword>
<dbReference type="InterPro" id="IPR036396">
    <property type="entry name" value="Cyt_P450_sf"/>
</dbReference>
<dbReference type="EMBL" id="JAPDNS010000001">
    <property type="protein sequence ID" value="MCW3485291.1"/>
    <property type="molecule type" value="Genomic_DNA"/>
</dbReference>
<proteinExistence type="inferred from homology"/>